<dbReference type="InterPro" id="IPR001638">
    <property type="entry name" value="Solute-binding_3/MltF_N"/>
</dbReference>
<evidence type="ECO:0000259" key="4">
    <source>
        <dbReference type="SMART" id="SM00062"/>
    </source>
</evidence>
<evidence type="ECO:0000256" key="3">
    <source>
        <dbReference type="SAM" id="SignalP"/>
    </source>
</evidence>
<reference evidence="5 6" key="1">
    <citation type="submission" date="2020-08" db="EMBL/GenBank/DDBJ databases">
        <title>Genomic Encyclopedia of Type Strains, Phase IV (KMG-IV): sequencing the most valuable type-strain genomes for metagenomic binning, comparative biology and taxonomic classification.</title>
        <authorList>
            <person name="Goeker M."/>
        </authorList>
    </citation>
    <scope>NUCLEOTIDE SEQUENCE [LARGE SCALE GENOMIC DNA]</scope>
    <source>
        <strain evidence="5 6">DSM 17245</strain>
    </source>
</reference>
<dbReference type="AlphaFoldDB" id="A0A7W9W242"/>
<comment type="caution">
    <text evidence="5">The sequence shown here is derived from an EMBL/GenBank/DDBJ whole genome shotgun (WGS) entry which is preliminary data.</text>
</comment>
<evidence type="ECO:0000313" key="6">
    <source>
        <dbReference type="Proteomes" id="UP000522163"/>
    </source>
</evidence>
<dbReference type="SMART" id="SM00062">
    <property type="entry name" value="PBPb"/>
    <property type="match status" value="1"/>
</dbReference>
<dbReference type="Proteomes" id="UP000522163">
    <property type="component" value="Unassembled WGS sequence"/>
</dbReference>
<evidence type="ECO:0000256" key="1">
    <source>
        <dbReference type="ARBA" id="ARBA00022729"/>
    </source>
</evidence>
<dbReference type="PANTHER" id="PTHR35936:SF19">
    <property type="entry name" value="AMINO-ACID-BINDING PROTEIN YXEM-RELATED"/>
    <property type="match status" value="1"/>
</dbReference>
<dbReference type="RefSeq" id="WP_183682451.1">
    <property type="nucleotide sequence ID" value="NZ_JACHHH010000002.1"/>
</dbReference>
<dbReference type="EMBL" id="JACHHH010000002">
    <property type="protein sequence ID" value="MBB6040489.1"/>
    <property type="molecule type" value="Genomic_DNA"/>
</dbReference>
<organism evidence="5 6">
    <name type="scientific">Oribacterium sinus</name>
    <dbReference type="NCBI Taxonomy" id="237576"/>
    <lineage>
        <taxon>Bacteria</taxon>
        <taxon>Bacillati</taxon>
        <taxon>Bacillota</taxon>
        <taxon>Clostridia</taxon>
        <taxon>Lachnospirales</taxon>
        <taxon>Lachnospiraceae</taxon>
        <taxon>Oribacterium</taxon>
    </lineage>
</organism>
<dbReference type="SUPFAM" id="SSF53850">
    <property type="entry name" value="Periplasmic binding protein-like II"/>
    <property type="match status" value="1"/>
</dbReference>
<proteinExistence type="predicted"/>
<dbReference type="Gene3D" id="3.40.190.10">
    <property type="entry name" value="Periplasmic binding protein-like II"/>
    <property type="match status" value="2"/>
</dbReference>
<feature type="chain" id="PRO_5030529613" evidence="3">
    <location>
        <begin position="26"/>
        <end position="317"/>
    </location>
</feature>
<accession>A0A7W9W242</accession>
<feature type="compositionally biased region" description="Basic and acidic residues" evidence="2">
    <location>
        <begin position="35"/>
        <end position="66"/>
    </location>
</feature>
<keyword evidence="1 3" id="KW-0732">Signal</keyword>
<evidence type="ECO:0000313" key="5">
    <source>
        <dbReference type="EMBL" id="MBB6040489.1"/>
    </source>
</evidence>
<dbReference type="Pfam" id="PF00497">
    <property type="entry name" value="SBP_bac_3"/>
    <property type="match status" value="1"/>
</dbReference>
<feature type="domain" description="Solute-binding protein family 3/N-terminal" evidence="4">
    <location>
        <begin position="75"/>
        <end position="301"/>
    </location>
</feature>
<dbReference type="GeneID" id="85014017"/>
<gene>
    <name evidence="5" type="ORF">HNQ46_000452</name>
</gene>
<evidence type="ECO:0000256" key="2">
    <source>
        <dbReference type="SAM" id="MobiDB-lite"/>
    </source>
</evidence>
<name>A0A7W9W242_9FIRM</name>
<feature type="signal peptide" evidence="3">
    <location>
        <begin position="1"/>
        <end position="25"/>
    </location>
</feature>
<dbReference type="PANTHER" id="PTHR35936">
    <property type="entry name" value="MEMBRANE-BOUND LYTIC MUREIN TRANSGLYCOSYLASE F"/>
    <property type="match status" value="1"/>
</dbReference>
<feature type="region of interest" description="Disordered" evidence="2">
    <location>
        <begin position="26"/>
        <end position="66"/>
    </location>
</feature>
<protein>
    <submittedName>
        <fullName evidence="5">ABC-type amino acid transport substrate-binding protein</fullName>
    </submittedName>
</protein>
<sequence>MKKKNLWIALALAALALNACGGAKTATTAAGSENASEKATEVASEKAEEKAGESEKATEKAGSDSAKVEITKGRTVHVATSGGGEPYSLIDEKGNWTGIDAEIWKEIGNRTGWTIDVMQATGSGATFGQVDAKRADVAANCYAVNADRVQKYLVSVPYYGDAQCVVVKEDSAIKTFDDLKDKKVGVLNGQAAQQTIERMGQEKGFTVTLYEGENGSAGYQDVLLGRLDAFASTDSAVYKWENASNNKLRFLDERLYANDVAYYFAKTDEGKALRNEVNVVLSEMLEDGTVAKIVEKYMYSDMTKNIIPYSELGFTVE</sequence>